<dbReference type="InterPro" id="IPR011663">
    <property type="entry name" value="UTRA"/>
</dbReference>
<dbReference type="Gene3D" id="1.10.10.10">
    <property type="entry name" value="Winged helix-like DNA-binding domain superfamily/Winged helix DNA-binding domain"/>
    <property type="match status" value="1"/>
</dbReference>
<dbReference type="SUPFAM" id="SSF64288">
    <property type="entry name" value="Chorismate lyase-like"/>
    <property type="match status" value="1"/>
</dbReference>
<dbReference type="PROSITE" id="PS50949">
    <property type="entry name" value="HTH_GNTR"/>
    <property type="match status" value="1"/>
</dbReference>
<sequence length="238" mass="27228">MVTNDKPRYQQIKDFIYQNIRDRHYKPHERIPTEHELSDKFQVSRMTANKAIRDLVKEGLLVRYPGQGTFVTDLKVESPLLEIKNIADEIRSRGHVHSSKVVKLEAVSATEQTALKLGVQEGETIFYSLIVHQENDQPLQVEERYVNATAVPDYLKQDFTATTPNEYLSKHCPLSEAEHVVEAIMPDESIQQLLHIESAEPCLLVNRRTWSTGQLISVAKLIHPGSRYKLRSQAVMAE</sequence>
<dbReference type="PANTHER" id="PTHR44846:SF16">
    <property type="entry name" value="TRANSCRIPTIONAL REGULATOR PHNF-RELATED"/>
    <property type="match status" value="1"/>
</dbReference>
<dbReference type="RefSeq" id="WP_274686931.1">
    <property type="nucleotide sequence ID" value="NZ_JAPMOU010000001.1"/>
</dbReference>
<keyword evidence="3" id="KW-0804">Transcription</keyword>
<dbReference type="Gene3D" id="3.40.1410.10">
    <property type="entry name" value="Chorismate lyase-like"/>
    <property type="match status" value="1"/>
</dbReference>
<dbReference type="SUPFAM" id="SSF46785">
    <property type="entry name" value="Winged helix' DNA-binding domain"/>
    <property type="match status" value="1"/>
</dbReference>
<proteinExistence type="predicted"/>
<dbReference type="PRINTS" id="PR00035">
    <property type="entry name" value="HTHGNTR"/>
</dbReference>
<accession>A0ABT5U2W0</accession>
<dbReference type="Proteomes" id="UP001528823">
    <property type="component" value="Unassembled WGS sequence"/>
</dbReference>
<dbReference type="Pfam" id="PF00392">
    <property type="entry name" value="GntR"/>
    <property type="match status" value="1"/>
</dbReference>
<name>A0ABT5U2W0_9GAMM</name>
<keyword evidence="7" id="KW-1185">Reference proteome</keyword>
<dbReference type="InterPro" id="IPR050679">
    <property type="entry name" value="Bact_HTH_transcr_reg"/>
</dbReference>
<evidence type="ECO:0000256" key="4">
    <source>
        <dbReference type="NCBIfam" id="TIGR02018"/>
    </source>
</evidence>
<reference evidence="6 7" key="1">
    <citation type="submission" date="2022-11" db="EMBL/GenBank/DDBJ databases">
        <title>Spartinivicinus poritis sp. nov., isolated from scleractinian coral Porites lutea.</title>
        <authorList>
            <person name="Zhang G."/>
            <person name="Cai L."/>
            <person name="Wei Q."/>
        </authorList>
    </citation>
    <scope>NUCLEOTIDE SEQUENCE [LARGE SCALE GENOMIC DNA]</scope>
    <source>
        <strain evidence="6 7">A2-2</strain>
    </source>
</reference>
<dbReference type="PANTHER" id="PTHR44846">
    <property type="entry name" value="MANNOSYL-D-GLYCERATE TRANSPORT/METABOLISM SYSTEM REPRESSOR MNGR-RELATED"/>
    <property type="match status" value="1"/>
</dbReference>
<evidence type="ECO:0000313" key="7">
    <source>
        <dbReference type="Proteomes" id="UP001528823"/>
    </source>
</evidence>
<dbReference type="InterPro" id="IPR028978">
    <property type="entry name" value="Chorismate_lyase_/UTRA_dom_sf"/>
</dbReference>
<gene>
    <name evidence="6" type="primary">hutC</name>
    <name evidence="6" type="ORF">ORQ98_01140</name>
</gene>
<dbReference type="CDD" id="cd07377">
    <property type="entry name" value="WHTH_GntR"/>
    <property type="match status" value="1"/>
</dbReference>
<dbReference type="SMART" id="SM00345">
    <property type="entry name" value="HTH_GNTR"/>
    <property type="match status" value="1"/>
</dbReference>
<dbReference type="EMBL" id="JAPMOU010000001">
    <property type="protein sequence ID" value="MDE1460560.1"/>
    <property type="molecule type" value="Genomic_DNA"/>
</dbReference>
<evidence type="ECO:0000256" key="2">
    <source>
        <dbReference type="ARBA" id="ARBA00023125"/>
    </source>
</evidence>
<keyword evidence="2" id="KW-0238">DNA-binding</keyword>
<dbReference type="Pfam" id="PF07702">
    <property type="entry name" value="UTRA"/>
    <property type="match status" value="1"/>
</dbReference>
<dbReference type="InterPro" id="IPR010248">
    <property type="entry name" value="His_ut_repres"/>
</dbReference>
<evidence type="ECO:0000256" key="1">
    <source>
        <dbReference type="ARBA" id="ARBA00023015"/>
    </source>
</evidence>
<dbReference type="InterPro" id="IPR036390">
    <property type="entry name" value="WH_DNA-bd_sf"/>
</dbReference>
<organism evidence="6 7">
    <name type="scientific">Spartinivicinus poritis</name>
    <dbReference type="NCBI Taxonomy" id="2994640"/>
    <lineage>
        <taxon>Bacteria</taxon>
        <taxon>Pseudomonadati</taxon>
        <taxon>Pseudomonadota</taxon>
        <taxon>Gammaproteobacteria</taxon>
        <taxon>Oceanospirillales</taxon>
        <taxon>Zooshikellaceae</taxon>
        <taxon>Spartinivicinus</taxon>
    </lineage>
</organism>
<evidence type="ECO:0000313" key="6">
    <source>
        <dbReference type="EMBL" id="MDE1460560.1"/>
    </source>
</evidence>
<evidence type="ECO:0000256" key="3">
    <source>
        <dbReference type="ARBA" id="ARBA00023163"/>
    </source>
</evidence>
<dbReference type="InterPro" id="IPR036388">
    <property type="entry name" value="WH-like_DNA-bd_sf"/>
</dbReference>
<keyword evidence="1" id="KW-0805">Transcription regulation</keyword>
<evidence type="ECO:0000259" key="5">
    <source>
        <dbReference type="PROSITE" id="PS50949"/>
    </source>
</evidence>
<comment type="caution">
    <text evidence="6">The sequence shown here is derived from an EMBL/GenBank/DDBJ whole genome shotgun (WGS) entry which is preliminary data.</text>
</comment>
<protein>
    <recommendedName>
        <fullName evidence="4">Histidine utilization repressor</fullName>
    </recommendedName>
</protein>
<dbReference type="InterPro" id="IPR000524">
    <property type="entry name" value="Tscrpt_reg_HTH_GntR"/>
</dbReference>
<dbReference type="NCBIfam" id="TIGR02018">
    <property type="entry name" value="his_ut_repres"/>
    <property type="match status" value="1"/>
</dbReference>
<feature type="domain" description="HTH gntR-type" evidence="5">
    <location>
        <begin position="6"/>
        <end position="74"/>
    </location>
</feature>
<dbReference type="SMART" id="SM00866">
    <property type="entry name" value="UTRA"/>
    <property type="match status" value="1"/>
</dbReference>